<sequence length="102" mass="10884">MLEMKSSFEGLKEPMCPTPVVVHTPDFSTLFVLQTDASGNALGAMLLQKWGEEEHPIAFAMNCPSPPGTPDPSRWIKTMTQDGSSLGHVSAAALAPAPMWGT</sequence>
<gene>
    <name evidence="2" type="ORF">Y1Q_0008850</name>
</gene>
<organism evidence="2 3">
    <name type="scientific">Alligator mississippiensis</name>
    <name type="common">American alligator</name>
    <dbReference type="NCBI Taxonomy" id="8496"/>
    <lineage>
        <taxon>Eukaryota</taxon>
        <taxon>Metazoa</taxon>
        <taxon>Chordata</taxon>
        <taxon>Craniata</taxon>
        <taxon>Vertebrata</taxon>
        <taxon>Euteleostomi</taxon>
        <taxon>Archelosauria</taxon>
        <taxon>Archosauria</taxon>
        <taxon>Crocodylia</taxon>
        <taxon>Alligatoridae</taxon>
        <taxon>Alligatorinae</taxon>
        <taxon>Alligator</taxon>
    </lineage>
</organism>
<dbReference type="Pfam" id="PF17919">
    <property type="entry name" value="RT_RNaseH_2"/>
    <property type="match status" value="1"/>
</dbReference>
<dbReference type="EMBL" id="AKHW03003682">
    <property type="protein sequence ID" value="KYO33724.1"/>
    <property type="molecule type" value="Genomic_DNA"/>
</dbReference>
<dbReference type="InterPro" id="IPR041577">
    <property type="entry name" value="RT_RNaseH_2"/>
</dbReference>
<reference evidence="2 3" key="1">
    <citation type="journal article" date="2012" name="Genome Biol.">
        <title>Sequencing three crocodilian genomes to illuminate the evolution of archosaurs and amniotes.</title>
        <authorList>
            <person name="St John J.A."/>
            <person name="Braun E.L."/>
            <person name="Isberg S.R."/>
            <person name="Miles L.G."/>
            <person name="Chong A.Y."/>
            <person name="Gongora J."/>
            <person name="Dalzell P."/>
            <person name="Moran C."/>
            <person name="Bed'hom B."/>
            <person name="Abzhanov A."/>
            <person name="Burgess S.C."/>
            <person name="Cooksey A.M."/>
            <person name="Castoe T.A."/>
            <person name="Crawford N.G."/>
            <person name="Densmore L.D."/>
            <person name="Drew J.C."/>
            <person name="Edwards S.V."/>
            <person name="Faircloth B.C."/>
            <person name="Fujita M.K."/>
            <person name="Greenwold M.J."/>
            <person name="Hoffmann F.G."/>
            <person name="Howard J.M."/>
            <person name="Iguchi T."/>
            <person name="Janes D.E."/>
            <person name="Khan S.Y."/>
            <person name="Kohno S."/>
            <person name="de Koning A.J."/>
            <person name="Lance S.L."/>
            <person name="McCarthy F.M."/>
            <person name="McCormack J.E."/>
            <person name="Merchant M.E."/>
            <person name="Peterson D.G."/>
            <person name="Pollock D.D."/>
            <person name="Pourmand N."/>
            <person name="Raney B.J."/>
            <person name="Roessler K.A."/>
            <person name="Sanford J.R."/>
            <person name="Sawyer R.H."/>
            <person name="Schmidt C.J."/>
            <person name="Triplett E.W."/>
            <person name="Tuberville T.D."/>
            <person name="Venegas-Anaya M."/>
            <person name="Howard J.T."/>
            <person name="Jarvis E.D."/>
            <person name="Guillette L.J.Jr."/>
            <person name="Glenn T.C."/>
            <person name="Green R.E."/>
            <person name="Ray D.A."/>
        </authorList>
    </citation>
    <scope>NUCLEOTIDE SEQUENCE [LARGE SCALE GENOMIC DNA]</scope>
    <source>
        <strain evidence="2">KSC_2009_1</strain>
    </source>
</reference>
<evidence type="ECO:0000313" key="3">
    <source>
        <dbReference type="Proteomes" id="UP000050525"/>
    </source>
</evidence>
<comment type="caution">
    <text evidence="2">The sequence shown here is derived from an EMBL/GenBank/DDBJ whole genome shotgun (WGS) entry which is preliminary data.</text>
</comment>
<evidence type="ECO:0000313" key="2">
    <source>
        <dbReference type="EMBL" id="KYO33724.1"/>
    </source>
</evidence>
<dbReference type="InterPro" id="IPR043502">
    <property type="entry name" value="DNA/RNA_pol_sf"/>
</dbReference>
<dbReference type="AlphaFoldDB" id="A0A151NA87"/>
<name>A0A151NA87_ALLMI</name>
<keyword evidence="3" id="KW-1185">Reference proteome</keyword>
<protein>
    <recommendedName>
        <fullName evidence="1">Reverse transcriptase/retrotransposon-derived protein RNase H-like domain-containing protein</fullName>
    </recommendedName>
</protein>
<dbReference type="Proteomes" id="UP000050525">
    <property type="component" value="Unassembled WGS sequence"/>
</dbReference>
<evidence type="ECO:0000259" key="1">
    <source>
        <dbReference type="Pfam" id="PF17919"/>
    </source>
</evidence>
<feature type="domain" description="Reverse transcriptase/retrotransposon-derived protein RNase H-like" evidence="1">
    <location>
        <begin position="4"/>
        <end position="60"/>
    </location>
</feature>
<dbReference type="SUPFAM" id="SSF56672">
    <property type="entry name" value="DNA/RNA polymerases"/>
    <property type="match status" value="1"/>
</dbReference>
<proteinExistence type="predicted"/>
<accession>A0A151NA87</accession>